<organism evidence="1 2">
    <name type="scientific">Armillaria gallica</name>
    <name type="common">Bulbous honey fungus</name>
    <name type="synonym">Armillaria bulbosa</name>
    <dbReference type="NCBI Taxonomy" id="47427"/>
    <lineage>
        <taxon>Eukaryota</taxon>
        <taxon>Fungi</taxon>
        <taxon>Dikarya</taxon>
        <taxon>Basidiomycota</taxon>
        <taxon>Agaricomycotina</taxon>
        <taxon>Agaricomycetes</taxon>
        <taxon>Agaricomycetidae</taxon>
        <taxon>Agaricales</taxon>
        <taxon>Marasmiineae</taxon>
        <taxon>Physalacriaceae</taxon>
        <taxon>Armillaria</taxon>
    </lineage>
</organism>
<proteinExistence type="predicted"/>
<evidence type="ECO:0000313" key="1">
    <source>
        <dbReference type="EMBL" id="PBK90483.1"/>
    </source>
</evidence>
<keyword evidence="2" id="KW-1185">Reference proteome</keyword>
<protein>
    <submittedName>
        <fullName evidence="1">Uncharacterized protein</fullName>
    </submittedName>
</protein>
<reference evidence="2" key="1">
    <citation type="journal article" date="2017" name="Nat. Ecol. Evol.">
        <title>Genome expansion and lineage-specific genetic innovations in the forest pathogenic fungi Armillaria.</title>
        <authorList>
            <person name="Sipos G."/>
            <person name="Prasanna A.N."/>
            <person name="Walter M.C."/>
            <person name="O'Connor E."/>
            <person name="Balint B."/>
            <person name="Krizsan K."/>
            <person name="Kiss B."/>
            <person name="Hess J."/>
            <person name="Varga T."/>
            <person name="Slot J."/>
            <person name="Riley R."/>
            <person name="Boka B."/>
            <person name="Rigling D."/>
            <person name="Barry K."/>
            <person name="Lee J."/>
            <person name="Mihaltcheva S."/>
            <person name="LaButti K."/>
            <person name="Lipzen A."/>
            <person name="Waldron R."/>
            <person name="Moloney N.M."/>
            <person name="Sperisen C."/>
            <person name="Kredics L."/>
            <person name="Vagvoelgyi C."/>
            <person name="Patrignani A."/>
            <person name="Fitzpatrick D."/>
            <person name="Nagy I."/>
            <person name="Doyle S."/>
            <person name="Anderson J.B."/>
            <person name="Grigoriev I.V."/>
            <person name="Gueldener U."/>
            <person name="Muensterkoetter M."/>
            <person name="Nagy L.G."/>
        </authorList>
    </citation>
    <scope>NUCLEOTIDE SEQUENCE [LARGE SCALE GENOMIC DNA]</scope>
    <source>
        <strain evidence="2">Ar21-2</strain>
    </source>
</reference>
<sequence>MGTFVTRENLTLSNFPVPCYRFFGYMFGLLRSNAYALYWIWYTGAYSAAVMAM</sequence>
<evidence type="ECO:0000313" key="2">
    <source>
        <dbReference type="Proteomes" id="UP000217790"/>
    </source>
</evidence>
<accession>A0A2H3DQE3</accession>
<dbReference type="Proteomes" id="UP000217790">
    <property type="component" value="Unassembled WGS sequence"/>
</dbReference>
<dbReference type="EMBL" id="KZ293665">
    <property type="protein sequence ID" value="PBK90483.1"/>
    <property type="molecule type" value="Genomic_DNA"/>
</dbReference>
<dbReference type="InParanoid" id="A0A2H3DQE3"/>
<gene>
    <name evidence="1" type="ORF">ARMGADRAFT_1014595</name>
</gene>
<dbReference type="AlphaFoldDB" id="A0A2H3DQE3"/>
<name>A0A2H3DQE3_ARMGA</name>